<dbReference type="EMBL" id="CP089984">
    <property type="protein sequence ID" value="WXB12174.1"/>
    <property type="molecule type" value="Genomic_DNA"/>
</dbReference>
<accession>A0ABZ2LMN9</accession>
<gene>
    <name evidence="1" type="ORF">LZC94_30510</name>
</gene>
<name>A0ABZ2LMN9_9BACT</name>
<dbReference type="RefSeq" id="WP_394821790.1">
    <property type="nucleotide sequence ID" value="NZ_CP089984.1"/>
</dbReference>
<dbReference type="Proteomes" id="UP001370348">
    <property type="component" value="Chromosome"/>
</dbReference>
<sequence length="111" mass="11397">MNDAMLDSPGAVASFASMAKLETMTAPSATSRTASATPRVEGAIFVDLPDGCHVPQSNPPDISTGEEIVTFSGYVPSQTWIRFGNLLSAAPIVLTGSAIVPSRESSPAGDT</sequence>
<evidence type="ECO:0000313" key="2">
    <source>
        <dbReference type="Proteomes" id="UP001370348"/>
    </source>
</evidence>
<keyword evidence="2" id="KW-1185">Reference proteome</keyword>
<evidence type="ECO:0000313" key="1">
    <source>
        <dbReference type="EMBL" id="WXB12174.1"/>
    </source>
</evidence>
<reference evidence="1 2" key="1">
    <citation type="submission" date="2021-12" db="EMBL/GenBank/DDBJ databases">
        <title>Discovery of the Pendulisporaceae a myxobacterial family with distinct sporulation behavior and unique specialized metabolism.</title>
        <authorList>
            <person name="Garcia R."/>
            <person name="Popoff A."/>
            <person name="Bader C.D."/>
            <person name="Loehr J."/>
            <person name="Walesch S."/>
            <person name="Walt C."/>
            <person name="Boldt J."/>
            <person name="Bunk B."/>
            <person name="Haeckl F.J.F.P.J."/>
            <person name="Gunesch A.P."/>
            <person name="Birkelbach J."/>
            <person name="Nuebel U."/>
            <person name="Pietschmann T."/>
            <person name="Bach T."/>
            <person name="Mueller R."/>
        </authorList>
    </citation>
    <scope>NUCLEOTIDE SEQUENCE [LARGE SCALE GENOMIC DNA]</scope>
    <source>
        <strain evidence="1 2">MSr11954</strain>
    </source>
</reference>
<proteinExistence type="predicted"/>
<protein>
    <submittedName>
        <fullName evidence="1">Uncharacterized protein</fullName>
    </submittedName>
</protein>
<organism evidence="1 2">
    <name type="scientific">Pendulispora albinea</name>
    <dbReference type="NCBI Taxonomy" id="2741071"/>
    <lineage>
        <taxon>Bacteria</taxon>
        <taxon>Pseudomonadati</taxon>
        <taxon>Myxococcota</taxon>
        <taxon>Myxococcia</taxon>
        <taxon>Myxococcales</taxon>
        <taxon>Sorangiineae</taxon>
        <taxon>Pendulisporaceae</taxon>
        <taxon>Pendulispora</taxon>
    </lineage>
</organism>